<dbReference type="Pfam" id="PF03450">
    <property type="entry name" value="CO_deh_flav_C"/>
    <property type="match status" value="1"/>
</dbReference>
<keyword evidence="6" id="KW-1185">Reference proteome</keyword>
<gene>
    <name evidence="5" type="ORF">ACFOOQ_18960</name>
</gene>
<evidence type="ECO:0000256" key="1">
    <source>
        <dbReference type="ARBA" id="ARBA00022630"/>
    </source>
</evidence>
<dbReference type="InterPro" id="IPR036683">
    <property type="entry name" value="CO_DH_flav_C_dom_sf"/>
</dbReference>
<name>A0ABV7VJE9_9PROT</name>
<dbReference type="InterPro" id="IPR016166">
    <property type="entry name" value="FAD-bd_PCMH"/>
</dbReference>
<dbReference type="RefSeq" id="WP_379729211.1">
    <property type="nucleotide sequence ID" value="NZ_JBHRYJ010000005.1"/>
</dbReference>
<dbReference type="Gene3D" id="3.30.390.50">
    <property type="entry name" value="CO dehydrogenase flavoprotein, C-terminal domain"/>
    <property type="match status" value="1"/>
</dbReference>
<dbReference type="EMBL" id="JBHRYJ010000005">
    <property type="protein sequence ID" value="MFC3677640.1"/>
    <property type="molecule type" value="Genomic_DNA"/>
</dbReference>
<dbReference type="PANTHER" id="PTHR42659:SF2">
    <property type="entry name" value="XANTHINE DEHYDROGENASE SUBUNIT C-RELATED"/>
    <property type="match status" value="1"/>
</dbReference>
<dbReference type="PANTHER" id="PTHR42659">
    <property type="entry name" value="XANTHINE DEHYDROGENASE SUBUNIT C-RELATED"/>
    <property type="match status" value="1"/>
</dbReference>
<dbReference type="InterPro" id="IPR016167">
    <property type="entry name" value="FAD-bd_PCMH_sub1"/>
</dbReference>
<evidence type="ECO:0000256" key="3">
    <source>
        <dbReference type="ARBA" id="ARBA00023002"/>
    </source>
</evidence>
<dbReference type="SUPFAM" id="SSF56176">
    <property type="entry name" value="FAD-binding/transporter-associated domain-like"/>
    <property type="match status" value="1"/>
</dbReference>
<protein>
    <submittedName>
        <fullName evidence="5">FAD binding domain-containing protein</fullName>
    </submittedName>
</protein>
<sequence>MASSYVRPTSLDEALASLKAATAAGAPRRPVILAGGTDYYPARVGRALDDDILDITAIPDLKGISETAEHWRIGATTTWGEIVAADLPPHFDGLKQAARVVGGAQIQNAGTIAGNLCNASPAADGAPMLMAMRARVEIRNAAGRREMQLSEFITGNRRTALQPGELVTGLIVPKPKKPSCSVFLKLGAREYLVISIAMAGLVLEVEDGVIAGAGLAVGACSAAAMRLSWLESELTGRRLNAGLANRVKPEHLDALAPIDDIRADAAYRRVAALTLVRRAIVALAKQKRN</sequence>
<dbReference type="PROSITE" id="PS51387">
    <property type="entry name" value="FAD_PCMH"/>
    <property type="match status" value="1"/>
</dbReference>
<proteinExistence type="predicted"/>
<accession>A0ABV7VJE9</accession>
<dbReference type="SUPFAM" id="SSF55447">
    <property type="entry name" value="CO dehydrogenase flavoprotein C-terminal domain-like"/>
    <property type="match status" value="1"/>
</dbReference>
<organism evidence="5 6">
    <name type="scientific">Ferrovibrio xuzhouensis</name>
    <dbReference type="NCBI Taxonomy" id="1576914"/>
    <lineage>
        <taxon>Bacteria</taxon>
        <taxon>Pseudomonadati</taxon>
        <taxon>Pseudomonadota</taxon>
        <taxon>Alphaproteobacteria</taxon>
        <taxon>Rhodospirillales</taxon>
        <taxon>Rhodospirillaceae</taxon>
        <taxon>Ferrovibrio</taxon>
    </lineage>
</organism>
<keyword evidence="1" id="KW-0285">Flavoprotein</keyword>
<keyword evidence="3" id="KW-0560">Oxidoreductase</keyword>
<dbReference type="Gene3D" id="3.30.43.10">
    <property type="entry name" value="Uridine Diphospho-n-acetylenolpyruvylglucosamine Reductase, domain 2"/>
    <property type="match status" value="1"/>
</dbReference>
<dbReference type="SMART" id="SM01092">
    <property type="entry name" value="CO_deh_flav_C"/>
    <property type="match status" value="1"/>
</dbReference>
<comment type="caution">
    <text evidence="5">The sequence shown here is derived from an EMBL/GenBank/DDBJ whole genome shotgun (WGS) entry which is preliminary data.</text>
</comment>
<evidence type="ECO:0000313" key="6">
    <source>
        <dbReference type="Proteomes" id="UP001595711"/>
    </source>
</evidence>
<dbReference type="Proteomes" id="UP001595711">
    <property type="component" value="Unassembled WGS sequence"/>
</dbReference>
<keyword evidence="2" id="KW-0274">FAD</keyword>
<dbReference type="InterPro" id="IPR036318">
    <property type="entry name" value="FAD-bd_PCMH-like_sf"/>
</dbReference>
<dbReference type="Pfam" id="PF00941">
    <property type="entry name" value="FAD_binding_5"/>
    <property type="match status" value="1"/>
</dbReference>
<evidence type="ECO:0000313" key="5">
    <source>
        <dbReference type="EMBL" id="MFC3677640.1"/>
    </source>
</evidence>
<dbReference type="Gene3D" id="3.30.465.10">
    <property type="match status" value="1"/>
</dbReference>
<dbReference type="InterPro" id="IPR051312">
    <property type="entry name" value="Diverse_Substr_Oxidored"/>
</dbReference>
<evidence type="ECO:0000256" key="2">
    <source>
        <dbReference type="ARBA" id="ARBA00022827"/>
    </source>
</evidence>
<feature type="domain" description="FAD-binding PCMH-type" evidence="4">
    <location>
        <begin position="1"/>
        <end position="177"/>
    </location>
</feature>
<dbReference type="InterPro" id="IPR005107">
    <property type="entry name" value="CO_DH_flav_C"/>
</dbReference>
<dbReference type="InterPro" id="IPR016169">
    <property type="entry name" value="FAD-bd_PCMH_sub2"/>
</dbReference>
<evidence type="ECO:0000259" key="4">
    <source>
        <dbReference type="PROSITE" id="PS51387"/>
    </source>
</evidence>
<reference evidence="6" key="1">
    <citation type="journal article" date="2019" name="Int. J. Syst. Evol. Microbiol.">
        <title>The Global Catalogue of Microorganisms (GCM) 10K type strain sequencing project: providing services to taxonomists for standard genome sequencing and annotation.</title>
        <authorList>
            <consortium name="The Broad Institute Genomics Platform"/>
            <consortium name="The Broad Institute Genome Sequencing Center for Infectious Disease"/>
            <person name="Wu L."/>
            <person name="Ma J."/>
        </authorList>
    </citation>
    <scope>NUCLEOTIDE SEQUENCE [LARGE SCALE GENOMIC DNA]</scope>
    <source>
        <strain evidence="6">KCTC 42182</strain>
    </source>
</reference>
<dbReference type="InterPro" id="IPR002346">
    <property type="entry name" value="Mopterin_DH_FAD-bd"/>
</dbReference>